<accession>A0A5P1E268</accession>
<dbReference type="InterPro" id="IPR011990">
    <property type="entry name" value="TPR-like_helical_dom_sf"/>
</dbReference>
<gene>
    <name evidence="3" type="ORF">A4U43_C10F10810</name>
</gene>
<dbReference type="AlphaFoldDB" id="A0A5P1E268"/>
<evidence type="ECO:0000256" key="2">
    <source>
        <dbReference type="PROSITE-ProRule" id="PRU00708"/>
    </source>
</evidence>
<evidence type="ECO:0000313" key="3">
    <source>
        <dbReference type="EMBL" id="ONK56620.1"/>
    </source>
</evidence>
<dbReference type="InterPro" id="IPR002885">
    <property type="entry name" value="PPR_rpt"/>
</dbReference>
<reference evidence="4" key="1">
    <citation type="journal article" date="2017" name="Nat. Commun.">
        <title>The asparagus genome sheds light on the origin and evolution of a young Y chromosome.</title>
        <authorList>
            <person name="Harkess A."/>
            <person name="Zhou J."/>
            <person name="Xu C."/>
            <person name="Bowers J.E."/>
            <person name="Van der Hulst R."/>
            <person name="Ayyampalayam S."/>
            <person name="Mercati F."/>
            <person name="Riccardi P."/>
            <person name="McKain M.R."/>
            <person name="Kakrana A."/>
            <person name="Tang H."/>
            <person name="Ray J."/>
            <person name="Groenendijk J."/>
            <person name="Arikit S."/>
            <person name="Mathioni S.M."/>
            <person name="Nakano M."/>
            <person name="Shan H."/>
            <person name="Telgmann-Rauber A."/>
            <person name="Kanno A."/>
            <person name="Yue Z."/>
            <person name="Chen H."/>
            <person name="Li W."/>
            <person name="Chen Y."/>
            <person name="Xu X."/>
            <person name="Zhang Y."/>
            <person name="Luo S."/>
            <person name="Chen H."/>
            <person name="Gao J."/>
            <person name="Mao Z."/>
            <person name="Pires J.C."/>
            <person name="Luo M."/>
            <person name="Kudrna D."/>
            <person name="Wing R.A."/>
            <person name="Meyers B.C."/>
            <person name="Yi K."/>
            <person name="Kong H."/>
            <person name="Lavrijsen P."/>
            <person name="Sunseri F."/>
            <person name="Falavigna A."/>
            <person name="Ye Y."/>
            <person name="Leebens-Mack J.H."/>
            <person name="Chen G."/>
        </authorList>
    </citation>
    <scope>NUCLEOTIDE SEQUENCE [LARGE SCALE GENOMIC DNA]</scope>
    <source>
        <strain evidence="4">cv. DH0086</strain>
    </source>
</reference>
<dbReference type="PROSITE" id="PS51375">
    <property type="entry name" value="PPR"/>
    <property type="match status" value="1"/>
</dbReference>
<evidence type="ECO:0000256" key="1">
    <source>
        <dbReference type="ARBA" id="ARBA00022737"/>
    </source>
</evidence>
<evidence type="ECO:0000313" key="4">
    <source>
        <dbReference type="Proteomes" id="UP000243459"/>
    </source>
</evidence>
<organism evidence="3 4">
    <name type="scientific">Asparagus officinalis</name>
    <name type="common">Garden asparagus</name>
    <dbReference type="NCBI Taxonomy" id="4686"/>
    <lineage>
        <taxon>Eukaryota</taxon>
        <taxon>Viridiplantae</taxon>
        <taxon>Streptophyta</taxon>
        <taxon>Embryophyta</taxon>
        <taxon>Tracheophyta</taxon>
        <taxon>Spermatophyta</taxon>
        <taxon>Magnoliopsida</taxon>
        <taxon>Liliopsida</taxon>
        <taxon>Asparagales</taxon>
        <taxon>Asparagaceae</taxon>
        <taxon>Asparagoideae</taxon>
        <taxon>Asparagus</taxon>
    </lineage>
</organism>
<dbReference type="Gene3D" id="1.25.40.10">
    <property type="entry name" value="Tetratricopeptide repeat domain"/>
    <property type="match status" value="1"/>
</dbReference>
<dbReference type="EMBL" id="CM007390">
    <property type="protein sequence ID" value="ONK56620.1"/>
    <property type="molecule type" value="Genomic_DNA"/>
</dbReference>
<evidence type="ECO:0008006" key="5">
    <source>
        <dbReference type="Google" id="ProtNLM"/>
    </source>
</evidence>
<name>A0A5P1E268_ASPOF</name>
<sequence>MIRGLSLVGMVEDAKKVLDEMGHLGFKPSGFEYRVVIQGYGRLGSFKEMRRGIGRMGDAEIGIDTICADLVLSCYEKVLEMLNDEEALPVKELADASVLLENWCGLIQKEEDVNFYNRTVCTLYSCVVSPELLVTCHILLFS</sequence>
<keyword evidence="4" id="KW-1185">Reference proteome</keyword>
<dbReference type="Gramene" id="ONK56620">
    <property type="protein sequence ID" value="ONK56620"/>
    <property type="gene ID" value="A4U43_C10F10810"/>
</dbReference>
<keyword evidence="1" id="KW-0677">Repeat</keyword>
<dbReference type="Pfam" id="PF01535">
    <property type="entry name" value="PPR"/>
    <property type="match status" value="2"/>
</dbReference>
<dbReference type="NCBIfam" id="TIGR00756">
    <property type="entry name" value="PPR"/>
    <property type="match status" value="1"/>
</dbReference>
<proteinExistence type="predicted"/>
<dbReference type="Proteomes" id="UP000243459">
    <property type="component" value="Chromosome 10"/>
</dbReference>
<protein>
    <recommendedName>
        <fullName evidence="5">Pentacotripeptide-repeat region of PRORP domain-containing protein</fullName>
    </recommendedName>
</protein>
<feature type="repeat" description="PPR" evidence="2">
    <location>
        <begin position="1"/>
        <end position="28"/>
    </location>
</feature>